<reference evidence="5 6" key="1">
    <citation type="submission" date="2019-07" db="EMBL/GenBank/DDBJ databases">
        <title>Whole genome shotgun sequence of Cellulomonas composti NBRC 100758.</title>
        <authorList>
            <person name="Hosoyama A."/>
            <person name="Uohara A."/>
            <person name="Ohji S."/>
            <person name="Ichikawa N."/>
        </authorList>
    </citation>
    <scope>NUCLEOTIDE SEQUENCE [LARGE SCALE GENOMIC DNA]</scope>
    <source>
        <strain evidence="5 6">NBRC 100758</strain>
    </source>
</reference>
<evidence type="ECO:0000256" key="3">
    <source>
        <dbReference type="ARBA" id="ARBA00022840"/>
    </source>
</evidence>
<dbReference type="CDD" id="cd00293">
    <property type="entry name" value="USP-like"/>
    <property type="match status" value="1"/>
</dbReference>
<dbReference type="InterPro" id="IPR006016">
    <property type="entry name" value="UspA"/>
</dbReference>
<name>A0A511JAQ6_9CELL</name>
<dbReference type="PRINTS" id="PR01438">
    <property type="entry name" value="UNVRSLSTRESS"/>
</dbReference>
<feature type="domain" description="UspA" evidence="4">
    <location>
        <begin position="163"/>
        <end position="300"/>
    </location>
</feature>
<evidence type="ECO:0000259" key="4">
    <source>
        <dbReference type="Pfam" id="PF00582"/>
    </source>
</evidence>
<gene>
    <name evidence="5" type="ORF">CCO02nite_17300</name>
</gene>
<dbReference type="OrthoDB" id="267918at2"/>
<dbReference type="Pfam" id="PF00582">
    <property type="entry name" value="Usp"/>
    <property type="match status" value="2"/>
</dbReference>
<dbReference type="InterPro" id="IPR014729">
    <property type="entry name" value="Rossmann-like_a/b/a_fold"/>
</dbReference>
<comment type="similarity">
    <text evidence="1">Belongs to the universal stress protein A family.</text>
</comment>
<dbReference type="RefSeq" id="WP_146842712.1">
    <property type="nucleotide sequence ID" value="NZ_BJWG01000006.1"/>
</dbReference>
<proteinExistence type="inferred from homology"/>
<dbReference type="PANTHER" id="PTHR46268">
    <property type="entry name" value="STRESS RESPONSE PROTEIN NHAX"/>
    <property type="match status" value="1"/>
</dbReference>
<evidence type="ECO:0000313" key="6">
    <source>
        <dbReference type="Proteomes" id="UP000321720"/>
    </source>
</evidence>
<dbReference type="PANTHER" id="PTHR46268:SF27">
    <property type="entry name" value="UNIVERSAL STRESS PROTEIN RV2623"/>
    <property type="match status" value="1"/>
</dbReference>
<dbReference type="EMBL" id="BJWG01000006">
    <property type="protein sequence ID" value="GEL95072.1"/>
    <property type="molecule type" value="Genomic_DNA"/>
</dbReference>
<feature type="domain" description="UspA" evidence="4">
    <location>
        <begin position="7"/>
        <end position="142"/>
    </location>
</feature>
<dbReference type="GO" id="GO:0005524">
    <property type="term" value="F:ATP binding"/>
    <property type="evidence" value="ECO:0007669"/>
    <property type="project" value="UniProtKB-KW"/>
</dbReference>
<evidence type="ECO:0000313" key="5">
    <source>
        <dbReference type="EMBL" id="GEL95072.1"/>
    </source>
</evidence>
<keyword evidence="2" id="KW-0547">Nucleotide-binding</keyword>
<protein>
    <submittedName>
        <fullName evidence="5">Universal stress protein</fullName>
    </submittedName>
</protein>
<dbReference type="SUPFAM" id="SSF52402">
    <property type="entry name" value="Adenine nucleotide alpha hydrolases-like"/>
    <property type="match status" value="2"/>
</dbReference>
<sequence length="307" mass="31528">MTRDDVILVGIDGSGASLYALDWAAAEAQARGWGLRLVCSYALPSFAAAALDGGYAALDDSAILEGATAVLAEASARVADRGVPVTAKVCTGDASGVLVDMSRNVRLAVVGTRGRGGFADRLLGTVSSALPAHAHCPTVVVPLRDGQGHPLPDDAELPPVRPVRRIVVGVDGSESAERALRRAIDEAEVWGASLTAVAGVPVGSMTGVLAWLPAAVDHEQVLKDMAVGLDVVVDQALAGREIAVRRFALDGTGAELLTEFSAATDLIVVGSRGRGGFTGLLLGSTSQAVLHHAECPVMVVNNRCDDL</sequence>
<accession>A0A511JAQ6</accession>
<dbReference type="Proteomes" id="UP000321720">
    <property type="component" value="Unassembled WGS sequence"/>
</dbReference>
<comment type="caution">
    <text evidence="5">The sequence shown here is derived from an EMBL/GenBank/DDBJ whole genome shotgun (WGS) entry which is preliminary data.</text>
</comment>
<dbReference type="AlphaFoldDB" id="A0A511JAQ6"/>
<evidence type="ECO:0000256" key="2">
    <source>
        <dbReference type="ARBA" id="ARBA00022741"/>
    </source>
</evidence>
<dbReference type="InterPro" id="IPR006015">
    <property type="entry name" value="Universal_stress_UspA"/>
</dbReference>
<keyword evidence="6" id="KW-1185">Reference proteome</keyword>
<dbReference type="Gene3D" id="3.40.50.620">
    <property type="entry name" value="HUPs"/>
    <property type="match status" value="2"/>
</dbReference>
<evidence type="ECO:0000256" key="1">
    <source>
        <dbReference type="ARBA" id="ARBA00008791"/>
    </source>
</evidence>
<organism evidence="5 6">
    <name type="scientific">Cellulomonas composti</name>
    <dbReference type="NCBI Taxonomy" id="266130"/>
    <lineage>
        <taxon>Bacteria</taxon>
        <taxon>Bacillati</taxon>
        <taxon>Actinomycetota</taxon>
        <taxon>Actinomycetes</taxon>
        <taxon>Micrococcales</taxon>
        <taxon>Cellulomonadaceae</taxon>
        <taxon>Cellulomonas</taxon>
    </lineage>
</organism>
<keyword evidence="3" id="KW-0067">ATP-binding</keyword>